<name>A0AAJ0FIK7_9PEZI</name>
<dbReference type="GeneID" id="85312229"/>
<comment type="caution">
    <text evidence="1">The sequence shown here is derived from an EMBL/GenBank/DDBJ whole genome shotgun (WGS) entry which is preliminary data.</text>
</comment>
<dbReference type="AlphaFoldDB" id="A0AAJ0FIK7"/>
<gene>
    <name evidence="1" type="ORF">QBC33DRAFT_550062</name>
</gene>
<sequence length="198" mass="22748">MRNGVVFKNSNAAFMGCCFDVNLATTADPVWRLWDFLLNGWFGPISCRISDERMDLASDDERELLLLENRFIEGRTSAYEPCELRERPIFRVLCKSPTLDTSDGWGEVRTRLIRCLPHSNPVSTRMYGAVAIGLTVELYEWDGSDSNNARPRILHQGAINLAKPKDRHTLDKLLDEIEEKMKENPEWGQYPFRRPAAN</sequence>
<dbReference type="Proteomes" id="UP001244011">
    <property type="component" value="Unassembled WGS sequence"/>
</dbReference>
<keyword evidence="2" id="KW-1185">Reference proteome</keyword>
<proteinExistence type="predicted"/>
<organism evidence="1 2">
    <name type="scientific">Phialemonium atrogriseum</name>
    <dbReference type="NCBI Taxonomy" id="1093897"/>
    <lineage>
        <taxon>Eukaryota</taxon>
        <taxon>Fungi</taxon>
        <taxon>Dikarya</taxon>
        <taxon>Ascomycota</taxon>
        <taxon>Pezizomycotina</taxon>
        <taxon>Sordariomycetes</taxon>
        <taxon>Sordariomycetidae</taxon>
        <taxon>Cephalothecales</taxon>
        <taxon>Cephalothecaceae</taxon>
        <taxon>Phialemonium</taxon>
    </lineage>
</organism>
<dbReference type="EMBL" id="MU839028">
    <property type="protein sequence ID" value="KAK1763409.1"/>
    <property type="molecule type" value="Genomic_DNA"/>
</dbReference>
<reference evidence="1" key="1">
    <citation type="submission" date="2023-06" db="EMBL/GenBank/DDBJ databases">
        <title>Genome-scale phylogeny and comparative genomics of the fungal order Sordariales.</title>
        <authorList>
            <consortium name="Lawrence Berkeley National Laboratory"/>
            <person name="Hensen N."/>
            <person name="Bonometti L."/>
            <person name="Westerberg I."/>
            <person name="Brannstrom I.O."/>
            <person name="Guillou S."/>
            <person name="Cros-Aarteil S."/>
            <person name="Calhoun S."/>
            <person name="Haridas S."/>
            <person name="Kuo A."/>
            <person name="Mondo S."/>
            <person name="Pangilinan J."/>
            <person name="Riley R."/>
            <person name="Labutti K."/>
            <person name="Andreopoulos B."/>
            <person name="Lipzen A."/>
            <person name="Chen C."/>
            <person name="Yanf M."/>
            <person name="Daum C."/>
            <person name="Ng V."/>
            <person name="Clum A."/>
            <person name="Steindorff A."/>
            <person name="Ohm R."/>
            <person name="Martin F."/>
            <person name="Silar P."/>
            <person name="Natvig D."/>
            <person name="Lalanne C."/>
            <person name="Gautier V."/>
            <person name="Ament-Velasquez S.L."/>
            <person name="Kruys A."/>
            <person name="Hutchinson M.I."/>
            <person name="Powell A.J."/>
            <person name="Barry K."/>
            <person name="Miller A.N."/>
            <person name="Grigoriev I.V."/>
            <person name="Debuchy R."/>
            <person name="Gladieux P."/>
            <person name="Thoren M.H."/>
            <person name="Johannesson H."/>
        </authorList>
    </citation>
    <scope>NUCLEOTIDE SEQUENCE</scope>
    <source>
        <strain evidence="1">8032-3</strain>
    </source>
</reference>
<protein>
    <submittedName>
        <fullName evidence="1">Uncharacterized protein</fullName>
    </submittedName>
</protein>
<dbReference type="RefSeq" id="XP_060279622.1">
    <property type="nucleotide sequence ID" value="XM_060429042.1"/>
</dbReference>
<accession>A0AAJ0FIK7</accession>
<evidence type="ECO:0000313" key="2">
    <source>
        <dbReference type="Proteomes" id="UP001244011"/>
    </source>
</evidence>
<evidence type="ECO:0000313" key="1">
    <source>
        <dbReference type="EMBL" id="KAK1763409.1"/>
    </source>
</evidence>